<evidence type="ECO:0000313" key="5">
    <source>
        <dbReference type="Proteomes" id="UP000663829"/>
    </source>
</evidence>
<evidence type="ECO:0000313" key="3">
    <source>
        <dbReference type="EMBL" id="CAF0752297.1"/>
    </source>
</evidence>
<protein>
    <recommendedName>
        <fullName evidence="2">Tudor domain-containing protein</fullName>
    </recommendedName>
</protein>
<dbReference type="Gene3D" id="2.40.50.90">
    <property type="match status" value="1"/>
</dbReference>
<evidence type="ECO:0000256" key="1">
    <source>
        <dbReference type="SAM" id="MobiDB-lite"/>
    </source>
</evidence>
<feature type="region of interest" description="Disordered" evidence="1">
    <location>
        <begin position="1"/>
        <end position="20"/>
    </location>
</feature>
<sequence>MYPLGQQEQDDGQESQSHTYAASSFSQPMLLYTSIPNSILDPDNQNSIGITYYENPYEFYVYLRSKFSELVQMQDELQRVLKKERPQITEISQYQPVAALDEHGTWNRAIVTDVEKGSSPIRIRILFVDVGHCVYVSRNNIRPLPQVFCQKAAFAIRCRLHDICPLNGTGESQWASNDPLHAVFSTLMPHSATAIIRNMHDNFSYSIDIEMPDLGDLATYLVNERLASKISMRSQQPPYAGDLNSHIALKTQQQLPQTSSYLPHTISQTSEQQRQTLQQQNVQPEQRISRSQQAKDFNMSSRICQIPTCFPENGPYVVTCIFSPTEFYACSDRRLRELERLSSELERIYSNQNMDLTLSVALYLEGTARREGESRVLVQCVDRGDQLVVDTSELLAIDEMYCRVPQFAQPFRLRGYDERQINANLTRKLKKMILSQRVNIIYYQQMINNFYPVDVSLQDGQSVNQLLLSNDPFVSPGMAVQSDTHQQQSAKYQQQNPSSSAPQIQSGGYEPMSKGTL</sequence>
<dbReference type="Proteomes" id="UP000681722">
    <property type="component" value="Unassembled WGS sequence"/>
</dbReference>
<feature type="region of interest" description="Disordered" evidence="1">
    <location>
        <begin position="477"/>
        <end position="517"/>
    </location>
</feature>
<dbReference type="EMBL" id="CAJOBC010000077">
    <property type="protein sequence ID" value="CAF3532107.1"/>
    <property type="molecule type" value="Genomic_DNA"/>
</dbReference>
<feature type="domain" description="Tudor" evidence="2">
    <location>
        <begin position="44"/>
        <end position="161"/>
    </location>
</feature>
<accession>A0A813PKX8</accession>
<name>A0A813PKX8_9BILA</name>
<dbReference type="Gene3D" id="2.30.30.140">
    <property type="match status" value="1"/>
</dbReference>
<dbReference type="AlphaFoldDB" id="A0A813PKX8"/>
<proteinExistence type="predicted"/>
<dbReference type="OrthoDB" id="9989103at2759"/>
<dbReference type="PANTHER" id="PTHR22948">
    <property type="entry name" value="TUDOR DOMAIN CONTAINING PROTEIN"/>
    <property type="match status" value="1"/>
</dbReference>
<comment type="caution">
    <text evidence="3">The sequence shown here is derived from an EMBL/GenBank/DDBJ whole genome shotgun (WGS) entry which is preliminary data.</text>
</comment>
<dbReference type="SUPFAM" id="SSF63748">
    <property type="entry name" value="Tudor/PWWP/MBT"/>
    <property type="match status" value="1"/>
</dbReference>
<dbReference type="InterPro" id="IPR035437">
    <property type="entry name" value="SNase_OB-fold_sf"/>
</dbReference>
<dbReference type="InterPro" id="IPR002999">
    <property type="entry name" value="Tudor"/>
</dbReference>
<dbReference type="Pfam" id="PF00567">
    <property type="entry name" value="TUDOR"/>
    <property type="match status" value="1"/>
</dbReference>
<organism evidence="3 5">
    <name type="scientific">Didymodactylos carnosus</name>
    <dbReference type="NCBI Taxonomy" id="1234261"/>
    <lineage>
        <taxon>Eukaryota</taxon>
        <taxon>Metazoa</taxon>
        <taxon>Spiralia</taxon>
        <taxon>Gnathifera</taxon>
        <taxon>Rotifera</taxon>
        <taxon>Eurotatoria</taxon>
        <taxon>Bdelloidea</taxon>
        <taxon>Philodinida</taxon>
        <taxon>Philodinidae</taxon>
        <taxon>Didymodactylos</taxon>
    </lineage>
</organism>
<dbReference type="InterPro" id="IPR050621">
    <property type="entry name" value="Tudor_domain_containing"/>
</dbReference>
<evidence type="ECO:0000313" key="4">
    <source>
        <dbReference type="EMBL" id="CAF3532107.1"/>
    </source>
</evidence>
<keyword evidence="5" id="KW-1185">Reference proteome</keyword>
<evidence type="ECO:0000259" key="2">
    <source>
        <dbReference type="Pfam" id="PF00567"/>
    </source>
</evidence>
<gene>
    <name evidence="3" type="ORF">GPM918_LOCUS906</name>
    <name evidence="4" type="ORF">SRO942_LOCUS906</name>
</gene>
<feature type="compositionally biased region" description="Polar residues" evidence="1">
    <location>
        <begin position="481"/>
        <end position="506"/>
    </location>
</feature>
<reference evidence="3" key="1">
    <citation type="submission" date="2021-02" db="EMBL/GenBank/DDBJ databases">
        <authorList>
            <person name="Nowell W R."/>
        </authorList>
    </citation>
    <scope>NUCLEOTIDE SEQUENCE</scope>
</reference>
<dbReference type="PANTHER" id="PTHR22948:SF29">
    <property type="entry name" value="FI02030P-RELATED"/>
    <property type="match status" value="1"/>
</dbReference>
<dbReference type="EMBL" id="CAJNOQ010000077">
    <property type="protein sequence ID" value="CAF0752297.1"/>
    <property type="molecule type" value="Genomic_DNA"/>
</dbReference>
<dbReference type="Proteomes" id="UP000663829">
    <property type="component" value="Unassembled WGS sequence"/>
</dbReference>